<feature type="domain" description="CsbD-like" evidence="3">
    <location>
        <begin position="7"/>
        <end position="58"/>
    </location>
</feature>
<gene>
    <name evidence="4" type="ORF">H9632_15455</name>
</gene>
<accession>A0ABR8XRC6</accession>
<comment type="caution">
    <text evidence="4">The sequence shown here is derived from an EMBL/GenBank/DDBJ whole genome shotgun (WGS) entry which is preliminary data.</text>
</comment>
<proteinExistence type="inferred from homology"/>
<dbReference type="InterPro" id="IPR008462">
    <property type="entry name" value="CsbD"/>
</dbReference>
<organism evidence="4 5">
    <name type="scientific">Solibacillus merdavium</name>
    <dbReference type="NCBI Taxonomy" id="2762218"/>
    <lineage>
        <taxon>Bacteria</taxon>
        <taxon>Bacillati</taxon>
        <taxon>Bacillota</taxon>
        <taxon>Bacilli</taxon>
        <taxon>Bacillales</taxon>
        <taxon>Caryophanaceae</taxon>
        <taxon>Solibacillus</taxon>
    </lineage>
</organism>
<comment type="similarity">
    <text evidence="1">Belongs to the UPF0337 (CsbD) family.</text>
</comment>
<dbReference type="EMBL" id="JACSPW010000017">
    <property type="protein sequence ID" value="MBD8034466.1"/>
    <property type="molecule type" value="Genomic_DNA"/>
</dbReference>
<evidence type="ECO:0000259" key="3">
    <source>
        <dbReference type="Pfam" id="PF05532"/>
    </source>
</evidence>
<name>A0ABR8XRC6_9BACL</name>
<feature type="compositionally biased region" description="Basic and acidic residues" evidence="2">
    <location>
        <begin position="36"/>
        <end position="64"/>
    </location>
</feature>
<dbReference type="SUPFAM" id="SSF69047">
    <property type="entry name" value="Hypothetical protein YjbJ"/>
    <property type="match status" value="1"/>
</dbReference>
<dbReference type="RefSeq" id="WP_191704965.1">
    <property type="nucleotide sequence ID" value="NZ_JACSPW010000017.1"/>
</dbReference>
<keyword evidence="5" id="KW-1185">Reference proteome</keyword>
<sequence>MSNGFSDKVKGTGNKLKGEVKESVGRNTNDPSLQAEGKRDQVKGKAQEKIGDVKKNISDRMDNR</sequence>
<evidence type="ECO:0000313" key="4">
    <source>
        <dbReference type="EMBL" id="MBD8034466.1"/>
    </source>
</evidence>
<reference evidence="4 5" key="1">
    <citation type="submission" date="2020-08" db="EMBL/GenBank/DDBJ databases">
        <title>A Genomic Blueprint of the Chicken Gut Microbiome.</title>
        <authorList>
            <person name="Gilroy R."/>
            <person name="Ravi A."/>
            <person name="Getino M."/>
            <person name="Pursley I."/>
            <person name="Horton D.L."/>
            <person name="Alikhan N.-F."/>
            <person name="Baker D."/>
            <person name="Gharbi K."/>
            <person name="Hall N."/>
            <person name="Watson M."/>
            <person name="Adriaenssens E.M."/>
            <person name="Foster-Nyarko E."/>
            <person name="Jarju S."/>
            <person name="Secka A."/>
            <person name="Antonio M."/>
            <person name="Oren A."/>
            <person name="Chaudhuri R."/>
            <person name="La Ragione R.M."/>
            <person name="Hildebrand F."/>
            <person name="Pallen M.J."/>
        </authorList>
    </citation>
    <scope>NUCLEOTIDE SEQUENCE [LARGE SCALE GENOMIC DNA]</scope>
    <source>
        <strain evidence="4 5">Sa1YVA6</strain>
    </source>
</reference>
<evidence type="ECO:0000256" key="1">
    <source>
        <dbReference type="ARBA" id="ARBA00009129"/>
    </source>
</evidence>
<dbReference type="Proteomes" id="UP000600565">
    <property type="component" value="Unassembled WGS sequence"/>
</dbReference>
<protein>
    <submittedName>
        <fullName evidence="4">CsbD family protein</fullName>
    </submittedName>
</protein>
<dbReference type="Pfam" id="PF05532">
    <property type="entry name" value="CsbD"/>
    <property type="match status" value="1"/>
</dbReference>
<evidence type="ECO:0000313" key="5">
    <source>
        <dbReference type="Proteomes" id="UP000600565"/>
    </source>
</evidence>
<dbReference type="InterPro" id="IPR036629">
    <property type="entry name" value="YjbJ_sf"/>
</dbReference>
<evidence type="ECO:0000256" key="2">
    <source>
        <dbReference type="SAM" id="MobiDB-lite"/>
    </source>
</evidence>
<dbReference type="Gene3D" id="1.10.1470.10">
    <property type="entry name" value="YjbJ"/>
    <property type="match status" value="1"/>
</dbReference>
<feature type="region of interest" description="Disordered" evidence="2">
    <location>
        <begin position="1"/>
        <end position="64"/>
    </location>
</feature>